<reference evidence="2 3" key="1">
    <citation type="journal article" date="1998" name="Science">
        <title>Genome sequence of the nematode C. elegans: a platform for investigating biology.</title>
        <authorList>
            <consortium name="The C. elegans sequencing consortium"/>
            <person name="Sulson J.E."/>
            <person name="Waterston R."/>
        </authorList>
    </citation>
    <scope>NUCLEOTIDE SEQUENCE [LARGE SCALE GENOMIC DNA]</scope>
    <source>
        <strain evidence="2 3">Bristol N2</strain>
    </source>
</reference>
<dbReference type="InterPro" id="IPR036941">
    <property type="entry name" value="Rcpt_L-dom_sf"/>
</dbReference>
<dbReference type="SUPFAM" id="SSF52058">
    <property type="entry name" value="L domain-like"/>
    <property type="match status" value="2"/>
</dbReference>
<dbReference type="AGR" id="WB:WBGene00016271"/>
<dbReference type="Proteomes" id="UP000001940">
    <property type="component" value="Chromosome X"/>
</dbReference>
<dbReference type="GeneID" id="183059"/>
<gene>
    <name evidence="2 4" type="primary">irld-23</name>
    <name evidence="4" type="ORF">C30G4.6</name>
    <name evidence="2" type="ORF">CELE_C30G4.6</name>
</gene>
<dbReference type="ExpressionAtlas" id="A0A4V0IN34">
    <property type="expression patterns" value="baseline"/>
</dbReference>
<evidence type="ECO:0000313" key="4">
    <source>
        <dbReference type="WormBase" id="C30G4.6b"/>
    </source>
</evidence>
<organism evidence="2 3">
    <name type="scientific">Caenorhabditis elegans</name>
    <dbReference type="NCBI Taxonomy" id="6239"/>
    <lineage>
        <taxon>Eukaryota</taxon>
        <taxon>Metazoa</taxon>
        <taxon>Ecdysozoa</taxon>
        <taxon>Nematoda</taxon>
        <taxon>Chromadorea</taxon>
        <taxon>Rhabditida</taxon>
        <taxon>Rhabditina</taxon>
        <taxon>Rhabditomorpha</taxon>
        <taxon>Rhabditoidea</taxon>
        <taxon>Rhabditidae</taxon>
        <taxon>Peloderinae</taxon>
        <taxon>Caenorhabditis</taxon>
    </lineage>
</organism>
<accession>A0A4V0IN34</accession>
<dbReference type="PaxDb" id="6239-C30G4.6"/>
<dbReference type="Gene3D" id="3.80.20.20">
    <property type="entry name" value="Receptor L-domain"/>
    <property type="match status" value="1"/>
</dbReference>
<evidence type="ECO:0000313" key="2">
    <source>
        <dbReference type="EMBL" id="VTW47449.1"/>
    </source>
</evidence>
<dbReference type="CTD" id="183059"/>
<name>A0A4V0IN34_CAEEL</name>
<proteinExistence type="predicted"/>
<dbReference type="InterPro" id="IPR053079">
    <property type="entry name" value="SPS2_domain"/>
</dbReference>
<keyword evidence="3" id="KW-1185">Reference proteome</keyword>
<dbReference type="SMR" id="A0A4V0IN34"/>
<feature type="domain" description="Receptor L-domain" evidence="1">
    <location>
        <begin position="114"/>
        <end position="214"/>
    </location>
</feature>
<protein>
    <submittedName>
        <fullName evidence="2">Receptor L-domain domain-containing protein</fullName>
    </submittedName>
</protein>
<evidence type="ECO:0000259" key="1">
    <source>
        <dbReference type="Pfam" id="PF01030"/>
    </source>
</evidence>
<dbReference type="Pfam" id="PF01030">
    <property type="entry name" value="Recep_L_domain"/>
    <property type="match status" value="1"/>
</dbReference>
<dbReference type="InterPro" id="IPR000494">
    <property type="entry name" value="Rcpt_L-dom"/>
</dbReference>
<dbReference type="WormBase" id="C30G4.6b">
    <property type="protein sequence ID" value="CE53208"/>
    <property type="gene ID" value="WBGene00016271"/>
    <property type="gene designation" value="irld-23"/>
</dbReference>
<keyword evidence="2" id="KW-0675">Receptor</keyword>
<evidence type="ECO:0000313" key="3">
    <source>
        <dbReference type="Proteomes" id="UP000001940"/>
    </source>
</evidence>
<sequence length="320" mass="36026">MVSSLDDTKNSIEITNNANLVSLGMDFEYCAFCFDNLVITNNPKLDLKKDCDAIISIYSSYRTISNNFADCGCAITADFNKFVTTLTRNCWMIIGNVTIDQNSDYKVLADLPDGCKNLTGNLLIDDHFDFKNSYKLHDVENIYGSITIQNSSIRNLNFLPNLSRIRSIKDKVAPFIAVNNSKLFELFTTMQFEGAESGVAVTVENNESLMVPDILCSFFRTRKSPIVKDNYDSCGTGEKPSKHDKYSLNVDVFHGLPVFKDVSVVETNPDNGGVHNNPWTRNTTDSEYYTDEETSTENFCIQPFTIASFALVVTFRCYLR</sequence>
<dbReference type="EMBL" id="BX284606">
    <property type="protein sequence ID" value="VTW47449.1"/>
    <property type="molecule type" value="Genomic_DNA"/>
</dbReference>
<dbReference type="OrthoDB" id="5791480at2759"/>
<dbReference type="AlphaFoldDB" id="A0A4V0IN34"/>
<dbReference type="RefSeq" id="NP_001368734.1">
    <property type="nucleotide sequence ID" value="NM_001381181.1"/>
</dbReference>
<dbReference type="PANTHER" id="PTHR21662:SF58">
    <property type="entry name" value="RECEPTOR L-DOMAIN DOMAIN-CONTAINING PROTEIN"/>
    <property type="match status" value="1"/>
</dbReference>
<dbReference type="PANTHER" id="PTHR21662">
    <property type="entry name" value="RECEPTOR PROTEIN-TYROSINE KINASE"/>
    <property type="match status" value="1"/>
</dbReference>